<dbReference type="Proteomes" id="UP001050691">
    <property type="component" value="Unassembled WGS sequence"/>
</dbReference>
<organism evidence="8 9">
    <name type="scientific">Clathrus columnatus</name>
    <dbReference type="NCBI Taxonomy" id="1419009"/>
    <lineage>
        <taxon>Eukaryota</taxon>
        <taxon>Fungi</taxon>
        <taxon>Dikarya</taxon>
        <taxon>Basidiomycota</taxon>
        <taxon>Agaricomycotina</taxon>
        <taxon>Agaricomycetes</taxon>
        <taxon>Phallomycetidae</taxon>
        <taxon>Phallales</taxon>
        <taxon>Clathraceae</taxon>
        <taxon>Clathrus</taxon>
    </lineage>
</organism>
<dbReference type="InterPro" id="IPR020845">
    <property type="entry name" value="AMP-binding_CS"/>
</dbReference>
<keyword evidence="4" id="KW-0067">ATP-binding</keyword>
<keyword evidence="2" id="KW-0436">Ligase</keyword>
<evidence type="ECO:0000256" key="2">
    <source>
        <dbReference type="ARBA" id="ARBA00022598"/>
    </source>
</evidence>
<feature type="domain" description="AMP-dependent synthetase/ligase" evidence="7">
    <location>
        <begin position="121"/>
        <end position="487"/>
    </location>
</feature>
<keyword evidence="6" id="KW-0472">Membrane</keyword>
<name>A0AAV5A4D7_9AGAM</name>
<dbReference type="InterPro" id="IPR005914">
    <property type="entry name" value="Acac_CoA_synth"/>
</dbReference>
<evidence type="ECO:0000313" key="8">
    <source>
        <dbReference type="EMBL" id="GJJ07461.1"/>
    </source>
</evidence>
<evidence type="ECO:0000313" key="9">
    <source>
        <dbReference type="Proteomes" id="UP001050691"/>
    </source>
</evidence>
<feature type="transmembrane region" description="Helical" evidence="6">
    <location>
        <begin position="867"/>
        <end position="886"/>
    </location>
</feature>
<feature type="region of interest" description="Disordered" evidence="5">
    <location>
        <begin position="961"/>
        <end position="1068"/>
    </location>
</feature>
<feature type="compositionally biased region" description="Basic residues" evidence="5">
    <location>
        <begin position="993"/>
        <end position="1002"/>
    </location>
</feature>
<reference evidence="8" key="1">
    <citation type="submission" date="2021-10" db="EMBL/GenBank/DDBJ databases">
        <title>De novo Genome Assembly of Clathrus columnatus (Basidiomycota, Fungi) Using Illumina and Nanopore Sequence Data.</title>
        <authorList>
            <person name="Ogiso-Tanaka E."/>
            <person name="Itagaki H."/>
            <person name="Hosoya T."/>
            <person name="Hosaka K."/>
        </authorList>
    </citation>
    <scope>NUCLEOTIDE SEQUENCE</scope>
    <source>
        <strain evidence="8">MO-923</strain>
    </source>
</reference>
<evidence type="ECO:0000256" key="1">
    <source>
        <dbReference type="ARBA" id="ARBA00006432"/>
    </source>
</evidence>
<evidence type="ECO:0000256" key="6">
    <source>
        <dbReference type="SAM" id="Phobius"/>
    </source>
</evidence>
<dbReference type="GO" id="GO:0006629">
    <property type="term" value="P:lipid metabolic process"/>
    <property type="evidence" value="ECO:0007669"/>
    <property type="project" value="InterPro"/>
</dbReference>
<dbReference type="InterPro" id="IPR000873">
    <property type="entry name" value="AMP-dep_synth/lig_dom"/>
</dbReference>
<dbReference type="PROSITE" id="PS00455">
    <property type="entry name" value="AMP_BINDING"/>
    <property type="match status" value="1"/>
</dbReference>
<keyword evidence="6" id="KW-1133">Transmembrane helix</keyword>
<feature type="transmembrane region" description="Helical" evidence="6">
    <location>
        <begin position="831"/>
        <end position="855"/>
    </location>
</feature>
<dbReference type="PANTHER" id="PTHR42921:SF1">
    <property type="entry name" value="ACETOACETYL-COA SYNTHETASE"/>
    <property type="match status" value="1"/>
</dbReference>
<dbReference type="Pfam" id="PF00501">
    <property type="entry name" value="AMP-binding"/>
    <property type="match status" value="1"/>
</dbReference>
<dbReference type="GO" id="GO:0005524">
    <property type="term" value="F:ATP binding"/>
    <property type="evidence" value="ECO:0007669"/>
    <property type="project" value="UniProtKB-KW"/>
</dbReference>
<feature type="transmembrane region" description="Helical" evidence="6">
    <location>
        <begin position="799"/>
        <end position="819"/>
    </location>
</feature>
<evidence type="ECO:0000256" key="5">
    <source>
        <dbReference type="SAM" id="MobiDB-lite"/>
    </source>
</evidence>
<dbReference type="GO" id="GO:0030729">
    <property type="term" value="F:acetoacetate-CoA ligase activity"/>
    <property type="evidence" value="ECO:0007669"/>
    <property type="project" value="InterPro"/>
</dbReference>
<dbReference type="NCBIfam" id="TIGR01217">
    <property type="entry name" value="ac_ac_CoA_syn"/>
    <property type="match status" value="1"/>
</dbReference>
<evidence type="ECO:0000256" key="4">
    <source>
        <dbReference type="ARBA" id="ARBA00022840"/>
    </source>
</evidence>
<gene>
    <name evidence="8" type="ORF">Clacol_001663</name>
</gene>
<feature type="compositionally biased region" description="Basic residues" evidence="5">
    <location>
        <begin position="1059"/>
        <end position="1068"/>
    </location>
</feature>
<evidence type="ECO:0000259" key="7">
    <source>
        <dbReference type="Pfam" id="PF00501"/>
    </source>
</evidence>
<evidence type="ECO:0000256" key="3">
    <source>
        <dbReference type="ARBA" id="ARBA00022741"/>
    </source>
</evidence>
<keyword evidence="9" id="KW-1185">Reference proteome</keyword>
<protein>
    <recommendedName>
        <fullName evidence="7">AMP-dependent synthetase/ligase domain-containing protein</fullName>
    </recommendedName>
</protein>
<comment type="similarity">
    <text evidence="1">Belongs to the ATP-dependent AMP-binding enzyme family.</text>
</comment>
<dbReference type="PANTHER" id="PTHR42921">
    <property type="entry name" value="ACETOACETYL-COA SYNTHETASE"/>
    <property type="match status" value="1"/>
</dbReference>
<sequence length="1068" mass="118740">MDALSFPNLLWSPSSPASTSTFRFRDVVNKKYGLSLKTYNDLYTWSVENISEFWSLIWDETNIVGDKGIHVINENATPADNPTWFSDAHLNWAENMLHLRSSHQTALVSAVEPTSMEPKSPIRKLSHNQLYHLVADLVSALLLVPVKPGDRIASYSSNCIENVVACLAATAIGAIWVSAAADFGPDGVIERFQQIKPTVIFSVDQVIYNGKTHPHLPKLSAVLDGLRTLSIIPSKVIIIHSIADDDRLGWDAAWVSWRDFLDQGAVDMLGRDPISGEILWYRNDFNWPLWILFSSGTTGLPKPIVHRAGGMLLQSKKEHSICSDIGPDDVCGWMMYNYLISALATGCTIVLYDGSPLHRKECLWNLVDELGVTIFGTSAKYLDSLSRVYRPREHHKLTSLKHIYSTGSPLPGNLYDYIYQHIHPDVLVGSITGGTDICSLFAGQNTALPVFRGEIQCRMLGMAVQAFSQDGKPVPPGDAGELVCTKPFPCQPLGFWPITGFDDDIAVQKALARYKQSYFAMFDNKVWFHGDHVIITPSKADNGGGLIMLGRSDGVLNPGGVRFGSSEIYDVLDHYFSETSPSISPKFVIHDALAVGQSINDGTDEQVILFVKLGDGFKLDHELVKALQVQLRAKRSARHVPEKVTDIPYTLNGKRLEVPIINGANLDTINLSTLRNPECLQEFIELRKKLKELNTKVALLTRQSLARASGFKLGAHVCDFEDSHGVRAGGGFTYKNRYRGQILSLEAPPLFTTKPRSNFTCFEMGHGTNESIYSRIATRARKVGAALPRMHLVFNAFRAITFVAILTWSLIVLAIAVHFQILLVSSDLTRFIPLSLFTSAFTIFVILSLLVLSTLRKINPVSTRSELLLVGLAATFWLALGLLTAISPSQNADVECFDDDGSLEVTSFNTDTFHAQYRVIEAFSLFNAILTWGYFLILLFLALRHHHLGWKAVWYTPATTSPLHRRPSQKPTRSGSLPAPVTARGAITEKPHRERSRHHSSSPRHGNGDRYTTTPRRHHHSSRRDTAPISSSKEPKLAGAKTYVVYVPDVTRPPDSHPRSHHRRYNTS</sequence>
<feature type="transmembrane region" description="Helical" evidence="6">
    <location>
        <begin position="922"/>
        <end position="943"/>
    </location>
</feature>
<keyword evidence="3" id="KW-0547">Nucleotide-binding</keyword>
<comment type="caution">
    <text evidence="8">The sequence shown here is derived from an EMBL/GenBank/DDBJ whole genome shotgun (WGS) entry which is preliminary data.</text>
</comment>
<dbReference type="Gene3D" id="3.40.50.12780">
    <property type="entry name" value="N-terminal domain of ligase-like"/>
    <property type="match status" value="1"/>
</dbReference>
<accession>A0AAV5A4D7</accession>
<proteinExistence type="inferred from homology"/>
<dbReference type="SUPFAM" id="SSF56801">
    <property type="entry name" value="Acetyl-CoA synthetase-like"/>
    <property type="match status" value="1"/>
</dbReference>
<feature type="transmembrane region" description="Helical" evidence="6">
    <location>
        <begin position="333"/>
        <end position="352"/>
    </location>
</feature>
<dbReference type="EMBL" id="BPWL01000002">
    <property type="protein sequence ID" value="GJJ07461.1"/>
    <property type="molecule type" value="Genomic_DNA"/>
</dbReference>
<dbReference type="InterPro" id="IPR042099">
    <property type="entry name" value="ANL_N_sf"/>
</dbReference>
<keyword evidence="6" id="KW-0812">Transmembrane</keyword>
<dbReference type="AlphaFoldDB" id="A0AAV5A4D7"/>